<reference evidence="1 2" key="1">
    <citation type="journal article" date="2016" name="Nat. Commun.">
        <title>Thousands of microbial genomes shed light on interconnected biogeochemical processes in an aquifer system.</title>
        <authorList>
            <person name="Anantharaman K."/>
            <person name="Brown C.T."/>
            <person name="Hug L.A."/>
            <person name="Sharon I."/>
            <person name="Castelle C.J."/>
            <person name="Probst A.J."/>
            <person name="Thomas B.C."/>
            <person name="Singh A."/>
            <person name="Wilkins M.J."/>
            <person name="Karaoz U."/>
            <person name="Brodie E.L."/>
            <person name="Williams K.H."/>
            <person name="Hubbard S.S."/>
            <person name="Banfield J.F."/>
        </authorList>
    </citation>
    <scope>NUCLEOTIDE SEQUENCE [LARGE SCALE GENOMIC DNA]</scope>
</reference>
<comment type="caution">
    <text evidence="1">The sequence shown here is derived from an EMBL/GenBank/DDBJ whole genome shotgun (WGS) entry which is preliminary data.</text>
</comment>
<dbReference type="EMBL" id="MFJC01000047">
    <property type="protein sequence ID" value="OGG08769.1"/>
    <property type="molecule type" value="Genomic_DNA"/>
</dbReference>
<evidence type="ECO:0000313" key="1">
    <source>
        <dbReference type="EMBL" id="OGG08769.1"/>
    </source>
</evidence>
<proteinExistence type="predicted"/>
<sequence length="253" mass="29144">MGLVRPHVPQLKVEQLLDAKVSWIAKVINDWFAERGFSIKLTDQGDPNTFYAGSIYEQLIHWLVPGERWQLQGRNGQTYPDSVMMENGIAFWQSSMFSEVVASIKTRVDEDIAYMVMLDNPSTEPFGLLQFAQRIEQSLNPADGFGELQFPMVHIDHETDVSWLVNLWTRRDSGQKAWVREAKQQSILKINEKGALAKSGFGMSVSLEMLVFQRKPLIIDRPFLFWISRKGYPLPLFSAWVDYTEWKDPGDLE</sequence>
<organism evidence="1 2">
    <name type="scientific">Candidatus Gottesmanbacteria bacterium RBG_16_43_7</name>
    <dbReference type="NCBI Taxonomy" id="1798373"/>
    <lineage>
        <taxon>Bacteria</taxon>
        <taxon>Candidatus Gottesmaniibacteriota</taxon>
    </lineage>
</organism>
<protein>
    <recommendedName>
        <fullName evidence="3">Serpin domain-containing protein</fullName>
    </recommendedName>
</protein>
<dbReference type="SUPFAM" id="SSF56574">
    <property type="entry name" value="Serpins"/>
    <property type="match status" value="1"/>
</dbReference>
<dbReference type="InterPro" id="IPR042185">
    <property type="entry name" value="Serpin_sf_2"/>
</dbReference>
<dbReference type="STRING" id="1798373.A2154_03810"/>
<dbReference type="AlphaFoldDB" id="A0A1F5Z8G8"/>
<dbReference type="Gene3D" id="2.30.39.10">
    <property type="entry name" value="Alpha-1-antitrypsin, domain 1"/>
    <property type="match status" value="1"/>
</dbReference>
<gene>
    <name evidence="1" type="ORF">A2154_03810</name>
</gene>
<evidence type="ECO:0000313" key="2">
    <source>
        <dbReference type="Proteomes" id="UP000176854"/>
    </source>
</evidence>
<dbReference type="Proteomes" id="UP000176854">
    <property type="component" value="Unassembled WGS sequence"/>
</dbReference>
<name>A0A1F5Z8G8_9BACT</name>
<dbReference type="InterPro" id="IPR036186">
    <property type="entry name" value="Serpin_sf"/>
</dbReference>
<accession>A0A1F5Z8G8</accession>
<evidence type="ECO:0008006" key="3">
    <source>
        <dbReference type="Google" id="ProtNLM"/>
    </source>
</evidence>